<dbReference type="Gene3D" id="1.25.40.10">
    <property type="entry name" value="Tetratricopeptide repeat domain"/>
    <property type="match status" value="2"/>
</dbReference>
<feature type="compositionally biased region" description="Basic and acidic residues" evidence="1">
    <location>
        <begin position="175"/>
        <end position="185"/>
    </location>
</feature>
<keyword evidence="4" id="KW-1185">Reference proteome</keyword>
<evidence type="ECO:0000259" key="2">
    <source>
        <dbReference type="SMART" id="SM01043"/>
    </source>
</evidence>
<dbReference type="AlphaFoldDB" id="A0AA37V1I0"/>
<dbReference type="InterPro" id="IPR058852">
    <property type="entry name" value="HTH_77"/>
</dbReference>
<feature type="region of interest" description="Disordered" evidence="1">
    <location>
        <begin position="756"/>
        <end position="777"/>
    </location>
</feature>
<dbReference type="InterPro" id="IPR036388">
    <property type="entry name" value="WH-like_DNA-bd_sf"/>
</dbReference>
<comment type="caution">
    <text evidence="3">The sequence shown here is derived from an EMBL/GenBank/DDBJ whole genome shotgun (WGS) entry which is preliminary data.</text>
</comment>
<dbReference type="SMART" id="SM01043">
    <property type="entry name" value="BTAD"/>
    <property type="match status" value="1"/>
</dbReference>
<dbReference type="GO" id="GO:0003677">
    <property type="term" value="F:DNA binding"/>
    <property type="evidence" value="ECO:0007669"/>
    <property type="project" value="InterPro"/>
</dbReference>
<dbReference type="Gene3D" id="1.10.10.10">
    <property type="entry name" value="Winged helix-like DNA-binding domain superfamily/Winged helix DNA-binding domain"/>
    <property type="match status" value="1"/>
</dbReference>
<dbReference type="Pfam" id="PF03704">
    <property type="entry name" value="BTAD"/>
    <property type="match status" value="1"/>
</dbReference>
<gene>
    <name evidence="3" type="ORF">rosag_03300</name>
</gene>
<feature type="domain" description="Bacterial transcriptional activator" evidence="2">
    <location>
        <begin position="880"/>
        <end position="1027"/>
    </location>
</feature>
<proteinExistence type="predicted"/>
<organism evidence="3 4">
    <name type="scientific">Roseisolibacter agri</name>
    <dbReference type="NCBI Taxonomy" id="2014610"/>
    <lineage>
        <taxon>Bacteria</taxon>
        <taxon>Pseudomonadati</taxon>
        <taxon>Gemmatimonadota</taxon>
        <taxon>Gemmatimonadia</taxon>
        <taxon>Gemmatimonadales</taxon>
        <taxon>Gemmatimonadaceae</taxon>
        <taxon>Roseisolibacter</taxon>
    </lineage>
</organism>
<reference evidence="3" key="1">
    <citation type="submission" date="2022-08" db="EMBL/GenBank/DDBJ databases">
        <title>Draft genome sequencing of Roseisolibacter agri AW1220.</title>
        <authorList>
            <person name="Tobiishi Y."/>
            <person name="Tonouchi A."/>
        </authorList>
    </citation>
    <scope>NUCLEOTIDE SEQUENCE</scope>
    <source>
        <strain evidence="3">AW1220</strain>
    </source>
</reference>
<accession>A0AA37V1I0</accession>
<dbReference type="EMBL" id="BRXS01000001">
    <property type="protein sequence ID" value="GLC23817.1"/>
    <property type="molecule type" value="Genomic_DNA"/>
</dbReference>
<dbReference type="InterPro" id="IPR005158">
    <property type="entry name" value="BTAD"/>
</dbReference>
<dbReference type="Pfam" id="PF25872">
    <property type="entry name" value="HTH_77"/>
    <property type="match status" value="1"/>
</dbReference>
<dbReference type="GO" id="GO:0006355">
    <property type="term" value="P:regulation of DNA-templated transcription"/>
    <property type="evidence" value="ECO:0007669"/>
    <property type="project" value="InterPro"/>
</dbReference>
<evidence type="ECO:0000256" key="1">
    <source>
        <dbReference type="SAM" id="MobiDB-lite"/>
    </source>
</evidence>
<dbReference type="SUPFAM" id="SSF48452">
    <property type="entry name" value="TPR-like"/>
    <property type="match status" value="2"/>
</dbReference>
<dbReference type="InterPro" id="IPR011990">
    <property type="entry name" value="TPR-like_helical_dom_sf"/>
</dbReference>
<protein>
    <recommendedName>
        <fullName evidence="2">Bacterial transcriptional activator domain-containing protein</fullName>
    </recommendedName>
</protein>
<dbReference type="SUPFAM" id="SSF46894">
    <property type="entry name" value="C-terminal effector domain of the bipartite response regulators"/>
    <property type="match status" value="1"/>
</dbReference>
<dbReference type="PANTHER" id="PTHR47691">
    <property type="entry name" value="REGULATOR-RELATED"/>
    <property type="match status" value="1"/>
</dbReference>
<dbReference type="Gene3D" id="3.40.50.300">
    <property type="entry name" value="P-loop containing nucleotide triphosphate hydrolases"/>
    <property type="match status" value="1"/>
</dbReference>
<dbReference type="RefSeq" id="WP_284348261.1">
    <property type="nucleotide sequence ID" value="NZ_BRXS01000001.1"/>
</dbReference>
<evidence type="ECO:0000313" key="4">
    <source>
        <dbReference type="Proteomes" id="UP001161325"/>
    </source>
</evidence>
<dbReference type="InterPro" id="IPR016032">
    <property type="entry name" value="Sig_transdc_resp-reg_C-effctor"/>
</dbReference>
<dbReference type="PRINTS" id="PR00364">
    <property type="entry name" value="DISEASERSIST"/>
</dbReference>
<dbReference type="Proteomes" id="UP001161325">
    <property type="component" value="Unassembled WGS sequence"/>
</dbReference>
<feature type="region of interest" description="Disordered" evidence="1">
    <location>
        <begin position="166"/>
        <end position="186"/>
    </location>
</feature>
<dbReference type="PANTHER" id="PTHR47691:SF3">
    <property type="entry name" value="HTH-TYPE TRANSCRIPTIONAL REGULATOR RV0890C-RELATED"/>
    <property type="match status" value="1"/>
</dbReference>
<dbReference type="SUPFAM" id="SSF52540">
    <property type="entry name" value="P-loop containing nucleoside triphosphate hydrolases"/>
    <property type="match status" value="1"/>
</dbReference>
<evidence type="ECO:0000313" key="3">
    <source>
        <dbReference type="EMBL" id="GLC23817.1"/>
    </source>
</evidence>
<name>A0AA37V1I0_9BACT</name>
<sequence>MVVPHNIPAALTSLIGRDREIDDVRQLLAETRYLTLTGVGGAGKTRLAREVAALAAGIGRDDGAAPYAGGVWWVELAPLAPGADVAPAAAVALGVNAPAGDALTGAIAEAIGTRRTLLVLDNCEHVVEGCAALADALLRACPALTVVATSREALGGDGETVWQLPRLSHPPLAPEDQRSGGRVEGSDPAALADYASVRLFVSRARAASPRFALTAQNAAAVRAICARLDGLPLALELAAANVGVLGVEQIAVRLDDAFAVLTRGRRTALPRHRTLGALLDWSYDLLAPEERRLLARLSVFRAAVPLEAIEVVGSDDRVGDVLGAFSGLVDHSLVDVAESEGEPRYRLLETVRQYAAARLRATPDDEAATRRRHARWMAALADVMGEETGSPRRGRAMARFHPRLEDARAALDWSTGPGGDPVDALRIAGGLAIFWHWAGLWAEGRQWAEAAVRGADAAATARGESDDASRPLDERVALAKALQTALLLAWMLGNPAATVAHAARALPLWRTVAGDPAADAAARARAAQWEAYTHEILAFARLALGDVAEAERAVEAAVAAAERSGSGWARGLALGWRAMLATAVGRPADATRDLERAEAELRAVGDTWVLSWCHANGATAALAQGDPAAAARQARAGVAALQAEPDWHYVSRALDALAEAGAAWLASPAGAAHPAAERDALAGAAATLLGAAAGVRERSGTAVWPFDHEAHATAVAAVRAALAPDAFAARWAEGHATPLDAVFALASEARVVPDETSGATPHVASHATPIAAPSDGDERATTSLRIRVLGPFLVQRDGVEVPLEAWRSAKARELLLHLVLHGARSREQIGLALWPDASDAQVRNAFHVTLHALRRALGGREWVVFDGSAYALRRDGDVAVDVDALLDAAAGARRAVRRQDAPDESTLGAWRATLEEARGELGEGVPSGDWLVEHQDRVRAAHADGLSALGQLYAARGAHRDAAAAYRALVARDPLQEAAHRALMRAYAAAGEPARAVRHYEELTALLRRELGAAPARETAALAAELRGAI</sequence>
<dbReference type="InterPro" id="IPR027417">
    <property type="entry name" value="P-loop_NTPase"/>
</dbReference>